<gene>
    <name evidence="2" type="ORF">OC846_003174</name>
</gene>
<feature type="signal peptide" evidence="1">
    <location>
        <begin position="1"/>
        <end position="21"/>
    </location>
</feature>
<proteinExistence type="predicted"/>
<feature type="non-terminal residue" evidence="2">
    <location>
        <position position="57"/>
    </location>
</feature>
<evidence type="ECO:0000256" key="1">
    <source>
        <dbReference type="SAM" id="SignalP"/>
    </source>
</evidence>
<keyword evidence="3" id="KW-1185">Reference proteome</keyword>
<sequence length="57" mass="6052">MKFSSIILATSVLFAASFVAAIPNCDEVCKTSTIGLQRCSNKCALCIPTINAGWIND</sequence>
<accession>A0AAN6GPH1</accession>
<protein>
    <submittedName>
        <fullName evidence="2">Uncharacterized protein</fullName>
    </submittedName>
</protein>
<comment type="caution">
    <text evidence="2">The sequence shown here is derived from an EMBL/GenBank/DDBJ whole genome shotgun (WGS) entry which is preliminary data.</text>
</comment>
<evidence type="ECO:0000313" key="3">
    <source>
        <dbReference type="Proteomes" id="UP001176517"/>
    </source>
</evidence>
<dbReference type="EMBL" id="JAPDMZ010000073">
    <property type="protein sequence ID" value="KAK0551684.1"/>
    <property type="molecule type" value="Genomic_DNA"/>
</dbReference>
<dbReference type="AlphaFoldDB" id="A0AAN6GPH1"/>
<organism evidence="2 3">
    <name type="scientific">Tilletia horrida</name>
    <dbReference type="NCBI Taxonomy" id="155126"/>
    <lineage>
        <taxon>Eukaryota</taxon>
        <taxon>Fungi</taxon>
        <taxon>Dikarya</taxon>
        <taxon>Basidiomycota</taxon>
        <taxon>Ustilaginomycotina</taxon>
        <taxon>Exobasidiomycetes</taxon>
        <taxon>Tilletiales</taxon>
        <taxon>Tilletiaceae</taxon>
        <taxon>Tilletia</taxon>
    </lineage>
</organism>
<keyword evidence="1" id="KW-0732">Signal</keyword>
<name>A0AAN6GPH1_9BASI</name>
<reference evidence="2" key="1">
    <citation type="journal article" date="2023" name="PhytoFront">
        <title>Draft Genome Resources of Seven Strains of Tilletia horrida, Causal Agent of Kernel Smut of Rice.</title>
        <authorList>
            <person name="Khanal S."/>
            <person name="Antony Babu S."/>
            <person name="Zhou X.G."/>
        </authorList>
    </citation>
    <scope>NUCLEOTIDE SEQUENCE</scope>
    <source>
        <strain evidence="2">TX6</strain>
    </source>
</reference>
<dbReference type="Proteomes" id="UP001176517">
    <property type="component" value="Unassembled WGS sequence"/>
</dbReference>
<evidence type="ECO:0000313" key="2">
    <source>
        <dbReference type="EMBL" id="KAK0551684.1"/>
    </source>
</evidence>
<feature type="chain" id="PRO_5042912913" evidence="1">
    <location>
        <begin position="22"/>
        <end position="57"/>
    </location>
</feature>